<dbReference type="AlphaFoldDB" id="A0A7T8K282"/>
<evidence type="ECO:0000313" key="3">
    <source>
        <dbReference type="Proteomes" id="UP000595437"/>
    </source>
</evidence>
<dbReference type="GO" id="GO:0007010">
    <property type="term" value="P:cytoskeleton organization"/>
    <property type="evidence" value="ECO:0007669"/>
    <property type="project" value="TreeGrafter"/>
</dbReference>
<reference evidence="3" key="1">
    <citation type="submission" date="2021-01" db="EMBL/GenBank/DDBJ databases">
        <title>Caligus Genome Assembly.</title>
        <authorList>
            <person name="Gallardo-Escarate C."/>
        </authorList>
    </citation>
    <scope>NUCLEOTIDE SEQUENCE [LARGE SCALE GENOMIC DNA]</scope>
</reference>
<keyword evidence="3" id="KW-1185">Reference proteome</keyword>
<dbReference type="InterPro" id="IPR000219">
    <property type="entry name" value="DH_dom"/>
</dbReference>
<dbReference type="SUPFAM" id="SSF50729">
    <property type="entry name" value="PH domain-like"/>
    <property type="match status" value="1"/>
</dbReference>
<evidence type="ECO:0000313" key="2">
    <source>
        <dbReference type="EMBL" id="QQP42100.1"/>
    </source>
</evidence>
<organism evidence="2 3">
    <name type="scientific">Caligus rogercresseyi</name>
    <name type="common">Sea louse</name>
    <dbReference type="NCBI Taxonomy" id="217165"/>
    <lineage>
        <taxon>Eukaryota</taxon>
        <taxon>Metazoa</taxon>
        <taxon>Ecdysozoa</taxon>
        <taxon>Arthropoda</taxon>
        <taxon>Crustacea</taxon>
        <taxon>Multicrustacea</taxon>
        <taxon>Hexanauplia</taxon>
        <taxon>Copepoda</taxon>
        <taxon>Siphonostomatoida</taxon>
        <taxon>Caligidae</taxon>
        <taxon>Caligus</taxon>
    </lineage>
</organism>
<feature type="non-terminal residue" evidence="2">
    <location>
        <position position="115"/>
    </location>
</feature>
<dbReference type="Pfam" id="PF00621">
    <property type="entry name" value="RhoGEF"/>
    <property type="match status" value="1"/>
</dbReference>
<protein>
    <submittedName>
        <fullName evidence="2">FYVE_ RhoGEF and PH domaincontaining protein 4like</fullName>
    </submittedName>
</protein>
<feature type="domain" description="DH" evidence="1">
    <location>
        <begin position="1"/>
        <end position="62"/>
    </location>
</feature>
<dbReference type="GO" id="GO:0046847">
    <property type="term" value="P:filopodium assembly"/>
    <property type="evidence" value="ECO:0007669"/>
    <property type="project" value="TreeGrafter"/>
</dbReference>
<gene>
    <name evidence="2" type="ORF">FKW44_016657</name>
</gene>
<dbReference type="EMBL" id="CP045900">
    <property type="protein sequence ID" value="QQP42100.1"/>
    <property type="molecule type" value="Genomic_DNA"/>
</dbReference>
<dbReference type="InterPro" id="IPR051092">
    <property type="entry name" value="FYVE_RhoGEF_PH"/>
</dbReference>
<dbReference type="GO" id="GO:0005737">
    <property type="term" value="C:cytoplasm"/>
    <property type="evidence" value="ECO:0007669"/>
    <property type="project" value="TreeGrafter"/>
</dbReference>
<name>A0A7T8K282_CALRO</name>
<accession>A0A7T8K282</accession>
<evidence type="ECO:0000259" key="1">
    <source>
        <dbReference type="PROSITE" id="PS50010"/>
    </source>
</evidence>
<dbReference type="InterPro" id="IPR011993">
    <property type="entry name" value="PH-like_dom_sf"/>
</dbReference>
<feature type="non-terminal residue" evidence="2">
    <location>
        <position position="1"/>
    </location>
</feature>
<sequence>NMPECGNLTLQSHMLTPIQRIPRYELLLKDYLKKLPEDSNDREDSEKALHLVSTAAAHANDAMKRIEKFKKLLEVQECLSGTVDLVNPTRELVKEGKIVKISARSGDHQERYLFL</sequence>
<dbReference type="SUPFAM" id="SSF48065">
    <property type="entry name" value="DBL homology domain (DH-domain)"/>
    <property type="match status" value="1"/>
</dbReference>
<dbReference type="PANTHER" id="PTHR12673:SF241">
    <property type="entry name" value="DH DOMAIN-CONTAINING PROTEIN"/>
    <property type="match status" value="1"/>
</dbReference>
<dbReference type="OrthoDB" id="245697at2759"/>
<dbReference type="PROSITE" id="PS50010">
    <property type="entry name" value="DH_2"/>
    <property type="match status" value="1"/>
</dbReference>
<dbReference type="InterPro" id="IPR035899">
    <property type="entry name" value="DBL_dom_sf"/>
</dbReference>
<proteinExistence type="predicted"/>
<dbReference type="Gene3D" id="1.20.900.10">
    <property type="entry name" value="Dbl homology (DH) domain"/>
    <property type="match status" value="1"/>
</dbReference>
<dbReference type="Proteomes" id="UP000595437">
    <property type="component" value="Chromosome 11"/>
</dbReference>
<dbReference type="GO" id="GO:0005085">
    <property type="term" value="F:guanyl-nucleotide exchange factor activity"/>
    <property type="evidence" value="ECO:0007669"/>
    <property type="project" value="InterPro"/>
</dbReference>
<dbReference type="PANTHER" id="PTHR12673">
    <property type="entry name" value="FACIOGENITAL DYSPLASIA PROTEIN"/>
    <property type="match status" value="1"/>
</dbReference>
<dbReference type="Gene3D" id="2.30.29.30">
    <property type="entry name" value="Pleckstrin-homology domain (PH domain)/Phosphotyrosine-binding domain (PTB)"/>
    <property type="match status" value="1"/>
</dbReference>